<keyword evidence="3" id="KW-1185">Reference proteome</keyword>
<dbReference type="GO" id="GO:0008999">
    <property type="term" value="F:protein-N-terminal-alanine acetyltransferase activity"/>
    <property type="evidence" value="ECO:0007669"/>
    <property type="project" value="TreeGrafter"/>
</dbReference>
<dbReference type="SUPFAM" id="SSF55729">
    <property type="entry name" value="Acyl-CoA N-acyltransferases (Nat)"/>
    <property type="match status" value="1"/>
</dbReference>
<dbReference type="InterPro" id="IPR051531">
    <property type="entry name" value="N-acetyltransferase"/>
</dbReference>
<evidence type="ECO:0000313" key="2">
    <source>
        <dbReference type="EMBL" id="MBK0392460.1"/>
    </source>
</evidence>
<proteinExistence type="predicted"/>
<dbReference type="Gene3D" id="3.40.630.30">
    <property type="match status" value="1"/>
</dbReference>
<sequence length="186" mass="21255">MADAFPTLTTGRLTLREITDDDAPELLRIHGNADHMRWFGVDPMPDLEAARDLIRRFAAWRDQPNPGTRWGMQLHGEPGLIGTCSLFSWHRQWRKCATGYEIAPEHANRGLMREALTCILGWGFAHMDDLNRVEAQVHPDNTASLRLLGKLGFVEEGRLREVGYWGGRHHDLLQLALLRRDWRGVA</sequence>
<comment type="caution">
    <text evidence="2">The sequence shown here is derived from an EMBL/GenBank/DDBJ whole genome shotgun (WGS) entry which is preliminary data.</text>
</comment>
<dbReference type="PROSITE" id="PS51186">
    <property type="entry name" value="GNAT"/>
    <property type="match status" value="1"/>
</dbReference>
<dbReference type="PANTHER" id="PTHR43792:SF9">
    <property type="entry name" value="RIBOSOMAL-PROTEIN-ALANINE ACETYLTRANSFERASE"/>
    <property type="match status" value="1"/>
</dbReference>
<name>A0A934PZL7_9BURK</name>
<organism evidence="2 3">
    <name type="scientific">Ramlibacter algicola</name>
    <dbReference type="NCBI Taxonomy" id="2795217"/>
    <lineage>
        <taxon>Bacteria</taxon>
        <taxon>Pseudomonadati</taxon>
        <taxon>Pseudomonadota</taxon>
        <taxon>Betaproteobacteria</taxon>
        <taxon>Burkholderiales</taxon>
        <taxon>Comamonadaceae</taxon>
        <taxon>Ramlibacter</taxon>
    </lineage>
</organism>
<dbReference type="RefSeq" id="WP_200787395.1">
    <property type="nucleotide sequence ID" value="NZ_JAEDAO010000001.1"/>
</dbReference>
<evidence type="ECO:0000259" key="1">
    <source>
        <dbReference type="PROSITE" id="PS51186"/>
    </source>
</evidence>
<dbReference type="PANTHER" id="PTHR43792">
    <property type="entry name" value="GNAT FAMILY, PUTATIVE (AFU_ORTHOLOGUE AFUA_3G00765)-RELATED-RELATED"/>
    <property type="match status" value="1"/>
</dbReference>
<dbReference type="EMBL" id="JAEDAO010000001">
    <property type="protein sequence ID" value="MBK0392460.1"/>
    <property type="molecule type" value="Genomic_DNA"/>
</dbReference>
<protein>
    <submittedName>
        <fullName evidence="2">GNAT family N-acetyltransferase</fullName>
    </submittedName>
</protein>
<dbReference type="InterPro" id="IPR016181">
    <property type="entry name" value="Acyl_CoA_acyltransferase"/>
</dbReference>
<dbReference type="Pfam" id="PF13302">
    <property type="entry name" value="Acetyltransf_3"/>
    <property type="match status" value="1"/>
</dbReference>
<dbReference type="GO" id="GO:0005737">
    <property type="term" value="C:cytoplasm"/>
    <property type="evidence" value="ECO:0007669"/>
    <property type="project" value="TreeGrafter"/>
</dbReference>
<evidence type="ECO:0000313" key="3">
    <source>
        <dbReference type="Proteomes" id="UP000617041"/>
    </source>
</evidence>
<accession>A0A934PZL7</accession>
<gene>
    <name evidence="2" type="ORF">I8E28_07640</name>
</gene>
<reference evidence="2" key="1">
    <citation type="submission" date="2020-12" db="EMBL/GenBank/DDBJ databases">
        <title>Ramlibacter sp. nov., isolated from a freshwater alga, Cryptomonas.</title>
        <authorList>
            <person name="Kim H.M."/>
            <person name="Jeon C.O."/>
        </authorList>
    </citation>
    <scope>NUCLEOTIDE SEQUENCE</scope>
    <source>
        <strain evidence="2">CrO1</strain>
    </source>
</reference>
<dbReference type="Proteomes" id="UP000617041">
    <property type="component" value="Unassembled WGS sequence"/>
</dbReference>
<dbReference type="InterPro" id="IPR000182">
    <property type="entry name" value="GNAT_dom"/>
</dbReference>
<feature type="domain" description="N-acetyltransferase" evidence="1">
    <location>
        <begin position="13"/>
        <end position="178"/>
    </location>
</feature>
<dbReference type="AlphaFoldDB" id="A0A934PZL7"/>